<feature type="domain" description="YCII-related" evidence="2">
    <location>
        <begin position="1"/>
        <end position="83"/>
    </location>
</feature>
<comment type="caution">
    <text evidence="3">The sequence shown here is derived from an EMBL/GenBank/DDBJ whole genome shotgun (WGS) entry which is preliminary data.</text>
</comment>
<comment type="similarity">
    <text evidence="1">Belongs to the YciI family.</text>
</comment>
<proteinExistence type="inferred from homology"/>
<accession>A0A916U8T1</accession>
<dbReference type="InterPro" id="IPR011008">
    <property type="entry name" value="Dimeric_a/b-barrel"/>
</dbReference>
<reference evidence="3" key="1">
    <citation type="journal article" date="2014" name="Int. J. Syst. Evol. Microbiol.">
        <title>Complete genome sequence of Corynebacterium casei LMG S-19264T (=DSM 44701T), isolated from a smear-ripened cheese.</title>
        <authorList>
            <consortium name="US DOE Joint Genome Institute (JGI-PGF)"/>
            <person name="Walter F."/>
            <person name="Albersmeier A."/>
            <person name="Kalinowski J."/>
            <person name="Ruckert C."/>
        </authorList>
    </citation>
    <scope>NUCLEOTIDE SEQUENCE</scope>
    <source>
        <strain evidence="3">CGMCC 1.12919</strain>
    </source>
</reference>
<dbReference type="RefSeq" id="WP_188609093.1">
    <property type="nucleotide sequence ID" value="NZ_BMGG01000003.1"/>
</dbReference>
<reference evidence="3" key="2">
    <citation type="submission" date="2020-09" db="EMBL/GenBank/DDBJ databases">
        <authorList>
            <person name="Sun Q."/>
            <person name="Zhou Y."/>
        </authorList>
    </citation>
    <scope>NUCLEOTIDE SEQUENCE</scope>
    <source>
        <strain evidence="3">CGMCC 1.12919</strain>
    </source>
</reference>
<name>A0A916U8T1_9HYPH</name>
<evidence type="ECO:0000313" key="4">
    <source>
        <dbReference type="Proteomes" id="UP000637002"/>
    </source>
</evidence>
<dbReference type="EMBL" id="BMGG01000003">
    <property type="protein sequence ID" value="GGC62247.1"/>
    <property type="molecule type" value="Genomic_DNA"/>
</dbReference>
<protein>
    <recommendedName>
        <fullName evidence="2">YCII-related domain-containing protein</fullName>
    </recommendedName>
</protein>
<evidence type="ECO:0000313" key="3">
    <source>
        <dbReference type="EMBL" id="GGC62247.1"/>
    </source>
</evidence>
<dbReference type="Gene3D" id="3.30.70.1060">
    <property type="entry name" value="Dimeric alpha+beta barrel"/>
    <property type="match status" value="1"/>
</dbReference>
<dbReference type="InterPro" id="IPR005545">
    <property type="entry name" value="YCII"/>
</dbReference>
<organism evidence="3 4">
    <name type="scientific">Chelatococcus reniformis</name>
    <dbReference type="NCBI Taxonomy" id="1494448"/>
    <lineage>
        <taxon>Bacteria</taxon>
        <taxon>Pseudomonadati</taxon>
        <taxon>Pseudomonadota</taxon>
        <taxon>Alphaproteobacteria</taxon>
        <taxon>Hyphomicrobiales</taxon>
        <taxon>Chelatococcaceae</taxon>
        <taxon>Chelatococcus</taxon>
    </lineage>
</organism>
<sequence length="123" mass="12941">MRYVAVLGAGPNAVPGRPVHEQDPAIMRAHLEHMRRHYEEGSVLFGGPFRSSFGGIALIEAGDLAAARAIVEADPAVARGIIAFDLHGVRPYFDAFAGLAWAPSGNDAVEAALQVPGALMRPA</sequence>
<dbReference type="AlphaFoldDB" id="A0A916U8T1"/>
<keyword evidence="4" id="KW-1185">Reference proteome</keyword>
<evidence type="ECO:0000256" key="1">
    <source>
        <dbReference type="ARBA" id="ARBA00007689"/>
    </source>
</evidence>
<evidence type="ECO:0000259" key="2">
    <source>
        <dbReference type="Pfam" id="PF03795"/>
    </source>
</evidence>
<dbReference type="Proteomes" id="UP000637002">
    <property type="component" value="Unassembled WGS sequence"/>
</dbReference>
<dbReference type="SUPFAM" id="SSF54909">
    <property type="entry name" value="Dimeric alpha+beta barrel"/>
    <property type="match status" value="1"/>
</dbReference>
<dbReference type="Pfam" id="PF03795">
    <property type="entry name" value="YCII"/>
    <property type="match status" value="1"/>
</dbReference>
<gene>
    <name evidence="3" type="ORF">GCM10010994_21040</name>
</gene>